<evidence type="ECO:0000313" key="2">
    <source>
        <dbReference type="EMBL" id="MCM2437540.1"/>
    </source>
</evidence>
<feature type="transmembrane region" description="Helical" evidence="1">
    <location>
        <begin position="148"/>
        <end position="166"/>
    </location>
</feature>
<dbReference type="Pfam" id="PF12822">
    <property type="entry name" value="ECF_trnsprt"/>
    <property type="match status" value="1"/>
</dbReference>
<dbReference type="RefSeq" id="WP_205143506.1">
    <property type="nucleotide sequence ID" value="NZ_JAFBDN010000007.1"/>
</dbReference>
<keyword evidence="3" id="KW-1185">Reference proteome</keyword>
<feature type="transmembrane region" description="Helical" evidence="1">
    <location>
        <begin position="106"/>
        <end position="128"/>
    </location>
</feature>
<protein>
    <submittedName>
        <fullName evidence="2">Folate family ECF transporter S component</fullName>
    </submittedName>
</protein>
<feature type="transmembrane region" description="Helical" evidence="1">
    <location>
        <begin position="41"/>
        <end position="65"/>
    </location>
</feature>
<name>A0ABT0VIS6_9LACO</name>
<reference evidence="2" key="1">
    <citation type="submission" date="2021-04" db="EMBL/GenBank/DDBJ databases">
        <title>Taxonomic assessment of Weissella genus.</title>
        <authorList>
            <person name="Fanelli F."/>
            <person name="Chieffi D."/>
            <person name="Dell'Aquila A."/>
            <person name="Gyu-Sung C."/>
            <person name="Franz C.M.A.P."/>
            <person name="Fusco V."/>
        </authorList>
    </citation>
    <scope>NUCLEOTIDE SEQUENCE</scope>
    <source>
        <strain evidence="2">LMG 25373</strain>
    </source>
</reference>
<gene>
    <name evidence="2" type="ORF">KAK10_06420</name>
</gene>
<proteinExistence type="predicted"/>
<keyword evidence="1" id="KW-0472">Membrane</keyword>
<dbReference type="InterPro" id="IPR024529">
    <property type="entry name" value="ECF_trnsprt_substrate-spec"/>
</dbReference>
<feature type="transmembrane region" description="Helical" evidence="1">
    <location>
        <begin position="12"/>
        <end position="29"/>
    </location>
</feature>
<sequence length="181" mass="20569">MKTLSWGYPKLSVKSMALLGLLTALQLVLSRFSFGPDFLKFSVTFIVVVLIGKWFGPVWGSIMAVFTDYINTLLSGYPYFIGFALSAITGVFIYGIFFYNRPKINLVRVIIAVSLVLIIVNIFMNTTWVIITYNYHGMAAIKLIELRAIKQLIMAPLQIILTYLILNNQALERLRLNILTY</sequence>
<accession>A0ABT0VIS6</accession>
<organism evidence="2 3">
    <name type="scientific">Periweissella beninensis</name>
    <dbReference type="NCBI Taxonomy" id="504936"/>
    <lineage>
        <taxon>Bacteria</taxon>
        <taxon>Bacillati</taxon>
        <taxon>Bacillota</taxon>
        <taxon>Bacilli</taxon>
        <taxon>Lactobacillales</taxon>
        <taxon>Lactobacillaceae</taxon>
        <taxon>Periweissella</taxon>
    </lineage>
</organism>
<keyword evidence="1" id="KW-1133">Transmembrane helix</keyword>
<evidence type="ECO:0000313" key="3">
    <source>
        <dbReference type="Proteomes" id="UP001057481"/>
    </source>
</evidence>
<dbReference type="Proteomes" id="UP001057481">
    <property type="component" value="Unassembled WGS sequence"/>
</dbReference>
<dbReference type="NCBIfam" id="TIGR04518">
    <property type="entry name" value="ECF_S_folT_fam"/>
    <property type="match status" value="1"/>
</dbReference>
<dbReference type="Gene3D" id="1.10.1760.20">
    <property type="match status" value="1"/>
</dbReference>
<dbReference type="InterPro" id="IPR030949">
    <property type="entry name" value="ECF_S_folate_fam"/>
</dbReference>
<evidence type="ECO:0000256" key="1">
    <source>
        <dbReference type="SAM" id="Phobius"/>
    </source>
</evidence>
<keyword evidence="1" id="KW-0812">Transmembrane</keyword>
<feature type="transmembrane region" description="Helical" evidence="1">
    <location>
        <begin position="77"/>
        <end position="99"/>
    </location>
</feature>
<comment type="caution">
    <text evidence="2">The sequence shown here is derived from an EMBL/GenBank/DDBJ whole genome shotgun (WGS) entry which is preliminary data.</text>
</comment>
<dbReference type="EMBL" id="JAGMVS010000064">
    <property type="protein sequence ID" value="MCM2437540.1"/>
    <property type="molecule type" value="Genomic_DNA"/>
</dbReference>